<dbReference type="OrthoDB" id="10448197at2759"/>
<keyword evidence="4" id="KW-1185">Reference proteome</keyword>
<keyword evidence="2" id="KW-0472">Membrane</keyword>
<feature type="transmembrane region" description="Helical" evidence="2">
    <location>
        <begin position="21"/>
        <end position="41"/>
    </location>
</feature>
<keyword evidence="2" id="KW-1133">Transmembrane helix</keyword>
<dbReference type="EMBL" id="NCSJ02000113">
    <property type="protein sequence ID" value="RFU29938.1"/>
    <property type="molecule type" value="Genomic_DNA"/>
</dbReference>
<evidence type="ECO:0000313" key="4">
    <source>
        <dbReference type="Proteomes" id="UP000258309"/>
    </source>
</evidence>
<name>A0A3E2H984_SCYLI</name>
<organism evidence="3 4">
    <name type="scientific">Scytalidium lignicola</name>
    <name type="common">Hyphomycete</name>
    <dbReference type="NCBI Taxonomy" id="5539"/>
    <lineage>
        <taxon>Eukaryota</taxon>
        <taxon>Fungi</taxon>
        <taxon>Dikarya</taxon>
        <taxon>Ascomycota</taxon>
        <taxon>Pezizomycotina</taxon>
        <taxon>Leotiomycetes</taxon>
        <taxon>Leotiomycetes incertae sedis</taxon>
        <taxon>Scytalidium</taxon>
    </lineage>
</organism>
<feature type="transmembrane region" description="Helical" evidence="2">
    <location>
        <begin position="178"/>
        <end position="199"/>
    </location>
</feature>
<proteinExistence type="predicted"/>
<feature type="transmembrane region" description="Helical" evidence="2">
    <location>
        <begin position="152"/>
        <end position="172"/>
    </location>
</feature>
<keyword evidence="2" id="KW-0812">Transmembrane</keyword>
<keyword evidence="1" id="KW-0175">Coiled coil</keyword>
<gene>
    <name evidence="3" type="ORF">B7463_g6385</name>
</gene>
<evidence type="ECO:0000256" key="1">
    <source>
        <dbReference type="SAM" id="Coils"/>
    </source>
</evidence>
<reference evidence="3 4" key="1">
    <citation type="submission" date="2018-05" db="EMBL/GenBank/DDBJ databases">
        <title>Draft genome sequence of Scytalidium lignicola DSM 105466, a ubiquitous saprotrophic fungus.</title>
        <authorList>
            <person name="Buettner E."/>
            <person name="Gebauer A.M."/>
            <person name="Hofrichter M."/>
            <person name="Liers C."/>
            <person name="Kellner H."/>
        </authorList>
    </citation>
    <scope>NUCLEOTIDE SEQUENCE [LARGE SCALE GENOMIC DNA]</scope>
    <source>
        <strain evidence="3 4">DSM 105466</strain>
    </source>
</reference>
<comment type="caution">
    <text evidence="3">The sequence shown here is derived from an EMBL/GenBank/DDBJ whole genome shotgun (WGS) entry which is preliminary data.</text>
</comment>
<protein>
    <submittedName>
        <fullName evidence="3">Uncharacterized protein</fullName>
    </submittedName>
</protein>
<dbReference type="AlphaFoldDB" id="A0A3E2H984"/>
<feature type="transmembrane region" description="Helical" evidence="2">
    <location>
        <begin position="120"/>
        <end position="140"/>
    </location>
</feature>
<feature type="non-terminal residue" evidence="3">
    <location>
        <position position="1"/>
    </location>
</feature>
<feature type="coiled-coil region" evidence="1">
    <location>
        <begin position="58"/>
        <end position="85"/>
    </location>
</feature>
<evidence type="ECO:0000256" key="2">
    <source>
        <dbReference type="SAM" id="Phobius"/>
    </source>
</evidence>
<dbReference type="Proteomes" id="UP000258309">
    <property type="component" value="Unassembled WGS sequence"/>
</dbReference>
<evidence type="ECO:0000313" key="3">
    <source>
        <dbReference type="EMBL" id="RFU29938.1"/>
    </source>
</evidence>
<accession>A0A3E2H984</accession>
<sequence>MGNNSNTSRLAKSHQVAQQQVYIGLCIICFSILIFHALSTYCSTANLEFPKSIKQADLGLLVRRMDELSDNLDRLKMEIGSIATQEIVVLVSPQLSNTERQRIRNKRGGEDLDPRRVTRALVGTWGGFFGLYGTFLFFEGLRTISRKVMMKIIFMACLAANAGLAIAIFTPGVKEWDSYIFCTVWPACGSLVLGTLFLMPTIPDTEK</sequence>
<feature type="non-terminal residue" evidence="3">
    <location>
        <position position="207"/>
    </location>
</feature>